<comment type="caution">
    <text evidence="2">The sequence shown here is derived from an EMBL/GenBank/DDBJ whole genome shotgun (WGS) entry which is preliminary data.</text>
</comment>
<proteinExistence type="predicted"/>
<dbReference type="AlphaFoldDB" id="A0A9Q1KE35"/>
<name>A0A9Q1KE35_9CARY</name>
<organism evidence="2 3">
    <name type="scientific">Carnegiea gigantea</name>
    <dbReference type="NCBI Taxonomy" id="171969"/>
    <lineage>
        <taxon>Eukaryota</taxon>
        <taxon>Viridiplantae</taxon>
        <taxon>Streptophyta</taxon>
        <taxon>Embryophyta</taxon>
        <taxon>Tracheophyta</taxon>
        <taxon>Spermatophyta</taxon>
        <taxon>Magnoliopsida</taxon>
        <taxon>eudicotyledons</taxon>
        <taxon>Gunneridae</taxon>
        <taxon>Pentapetalae</taxon>
        <taxon>Caryophyllales</taxon>
        <taxon>Cactineae</taxon>
        <taxon>Cactaceae</taxon>
        <taxon>Cactoideae</taxon>
        <taxon>Echinocereeae</taxon>
        <taxon>Carnegiea</taxon>
    </lineage>
</organism>
<evidence type="ECO:0000256" key="1">
    <source>
        <dbReference type="SAM" id="MobiDB-lite"/>
    </source>
</evidence>
<keyword evidence="3" id="KW-1185">Reference proteome</keyword>
<feature type="region of interest" description="Disordered" evidence="1">
    <location>
        <begin position="84"/>
        <end position="151"/>
    </location>
</feature>
<dbReference type="EMBL" id="JAKOGI010000171">
    <property type="protein sequence ID" value="KAJ8441265.1"/>
    <property type="molecule type" value="Genomic_DNA"/>
</dbReference>
<evidence type="ECO:0000313" key="2">
    <source>
        <dbReference type="EMBL" id="KAJ8441265.1"/>
    </source>
</evidence>
<evidence type="ECO:0000313" key="3">
    <source>
        <dbReference type="Proteomes" id="UP001153076"/>
    </source>
</evidence>
<protein>
    <submittedName>
        <fullName evidence="2">Uncharacterized protein</fullName>
    </submittedName>
</protein>
<sequence length="151" mass="17752">MQGFKTRPFRAGTAELTRIFTLAFRVWAKTRGAERVTVERPFHPYRNGERTIGLGQKRQFSEKIYDSFGFRIKQEDQAPLEVLEHSSNPESLKRNREKPAFAQPRIVEEEQKERAVAKQIERETNRGTERETNRERSFLSLAEKEPKKCRA</sequence>
<dbReference type="Proteomes" id="UP001153076">
    <property type="component" value="Unassembled WGS sequence"/>
</dbReference>
<reference evidence="2" key="1">
    <citation type="submission" date="2022-04" db="EMBL/GenBank/DDBJ databases">
        <title>Carnegiea gigantea Genome sequencing and assembly v2.</title>
        <authorList>
            <person name="Copetti D."/>
            <person name="Sanderson M.J."/>
            <person name="Burquez A."/>
            <person name="Wojciechowski M.F."/>
        </authorList>
    </citation>
    <scope>NUCLEOTIDE SEQUENCE</scope>
    <source>
        <strain evidence="2">SGP5-SGP5p</strain>
        <tissue evidence="2">Aerial part</tissue>
    </source>
</reference>
<gene>
    <name evidence="2" type="ORF">Cgig2_013680</name>
</gene>
<accession>A0A9Q1KE35</accession>
<feature type="compositionally biased region" description="Basic and acidic residues" evidence="1">
    <location>
        <begin position="106"/>
        <end position="151"/>
    </location>
</feature>